<evidence type="ECO:0000256" key="4">
    <source>
        <dbReference type="ARBA" id="ARBA00022729"/>
    </source>
</evidence>
<keyword evidence="4" id="KW-0732">Signal</keyword>
<dbReference type="Pfam" id="PF17961">
    <property type="entry name" value="Big_8"/>
    <property type="match status" value="1"/>
</dbReference>
<sequence length="177" mass="19169">MLRIKKRNLLITALLVFFLSLIHMSMNNIQAAALDPNEYIDSLQYGDSELYDGGTTQLDVTFSEKTANSIQSGDTITLNLPPELTGVNATITLSEYATATITSGQIVIAFNSNVASHTNVRGDFHLNLRANMDNNPNDSQVVDGNLGLNNLPPNNITINKIPAPDVYPFGYKGGSPI</sequence>
<dbReference type="Proteomes" id="UP000831495">
    <property type="component" value="Chromosome"/>
</dbReference>
<dbReference type="RefSeq" id="WP_249514698.1">
    <property type="nucleotide sequence ID" value="NZ_CP093366.1"/>
</dbReference>
<dbReference type="InterPro" id="IPR041171">
    <property type="entry name" value="SDR_Ig"/>
</dbReference>
<dbReference type="EMBL" id="CP093366">
    <property type="protein sequence ID" value="UQS82420.1"/>
    <property type="molecule type" value="Genomic_DNA"/>
</dbReference>
<reference evidence="7" key="1">
    <citation type="journal article" date="2022" name="Int. J. Syst. Evol. Microbiol.">
        <title>Apilactobacillus apisilvae sp. nov., Nicolia spurrieriana gen. nov. sp. nov., Bombilactobacillus folatiphilus sp. nov. and Bombilactobacillus thymidiniphilus sp. nov., four new lactic acid bacterial isolates from stingless bees Tetragonula carbonaria and Austroplebeia australis.</title>
        <authorList>
            <person name="Oliphant S.A."/>
            <person name="Watson-Haigh N.S."/>
            <person name="Sumby K.M."/>
            <person name="Gardner J."/>
            <person name="Groom S."/>
            <person name="Jiranek V."/>
        </authorList>
    </citation>
    <scope>NUCLEOTIDE SEQUENCE</scope>
    <source>
        <strain evidence="7">SG4_D2</strain>
    </source>
</reference>
<comment type="subcellular location">
    <subcellularLocation>
        <location evidence="1">Secreted</location>
        <location evidence="1">Cell wall</location>
        <topology evidence="1">Peptidoglycan-anchor</topology>
    </subcellularLocation>
</comment>
<name>A0ABY4P9Y2_9LACO</name>
<dbReference type="SUPFAM" id="SSF49401">
    <property type="entry name" value="Bacterial adhesins"/>
    <property type="match status" value="1"/>
</dbReference>
<proteinExistence type="predicted"/>
<evidence type="ECO:0000256" key="1">
    <source>
        <dbReference type="ARBA" id="ARBA00004168"/>
    </source>
</evidence>
<dbReference type="InterPro" id="IPR008966">
    <property type="entry name" value="Adhesion_dom_sf"/>
</dbReference>
<evidence type="ECO:0000313" key="7">
    <source>
        <dbReference type="EMBL" id="UQS82420.1"/>
    </source>
</evidence>
<evidence type="ECO:0000256" key="2">
    <source>
        <dbReference type="ARBA" id="ARBA00022512"/>
    </source>
</evidence>
<organism evidence="7 8">
    <name type="scientific">Bombilactobacillus folatiphilus</name>
    <dbReference type="NCBI Taxonomy" id="2923362"/>
    <lineage>
        <taxon>Bacteria</taxon>
        <taxon>Bacillati</taxon>
        <taxon>Bacillota</taxon>
        <taxon>Bacilli</taxon>
        <taxon>Lactobacillales</taxon>
        <taxon>Lactobacillaceae</taxon>
        <taxon>Bombilactobacillus</taxon>
    </lineage>
</organism>
<evidence type="ECO:0000259" key="6">
    <source>
        <dbReference type="Pfam" id="PF17961"/>
    </source>
</evidence>
<feature type="domain" description="SDR-like Ig" evidence="6">
    <location>
        <begin position="53"/>
        <end position="138"/>
    </location>
</feature>
<keyword evidence="8" id="KW-1185">Reference proteome</keyword>
<protein>
    <submittedName>
        <fullName evidence="7">Ig-like domain-containing protein</fullName>
    </submittedName>
</protein>
<keyword evidence="2" id="KW-0134">Cell wall</keyword>
<evidence type="ECO:0000256" key="3">
    <source>
        <dbReference type="ARBA" id="ARBA00022525"/>
    </source>
</evidence>
<keyword evidence="3" id="KW-0964">Secreted</keyword>
<gene>
    <name evidence="7" type="ORF">MOO45_01660</name>
</gene>
<dbReference type="Gene3D" id="2.60.40.1280">
    <property type="match status" value="1"/>
</dbReference>
<evidence type="ECO:0000313" key="8">
    <source>
        <dbReference type="Proteomes" id="UP000831495"/>
    </source>
</evidence>
<evidence type="ECO:0000256" key="5">
    <source>
        <dbReference type="ARBA" id="ARBA00023088"/>
    </source>
</evidence>
<dbReference type="InterPro" id="IPR011252">
    <property type="entry name" value="Fibrogen-bd_dom1"/>
</dbReference>
<keyword evidence="5" id="KW-0572">Peptidoglycan-anchor</keyword>
<accession>A0ABY4P9Y2</accession>